<dbReference type="SUPFAM" id="SSF56219">
    <property type="entry name" value="DNase I-like"/>
    <property type="match status" value="1"/>
</dbReference>
<feature type="domain" description="Endonuclease/exonuclease/phosphatase" evidence="1">
    <location>
        <begin position="8"/>
        <end position="102"/>
    </location>
</feature>
<feature type="non-terminal residue" evidence="2">
    <location>
        <position position="1"/>
    </location>
</feature>
<protein>
    <recommendedName>
        <fullName evidence="1">Endonuclease/exonuclease/phosphatase domain-containing protein</fullName>
    </recommendedName>
</protein>
<keyword evidence="3" id="KW-1185">Reference proteome</keyword>
<organism evidence="2 3">
    <name type="scientific">Helicoverpa armigera</name>
    <name type="common">Cotton bollworm</name>
    <name type="synonym">Heliothis armigera</name>
    <dbReference type="NCBI Taxonomy" id="29058"/>
    <lineage>
        <taxon>Eukaryota</taxon>
        <taxon>Metazoa</taxon>
        <taxon>Ecdysozoa</taxon>
        <taxon>Arthropoda</taxon>
        <taxon>Hexapoda</taxon>
        <taxon>Insecta</taxon>
        <taxon>Pterygota</taxon>
        <taxon>Neoptera</taxon>
        <taxon>Endopterygota</taxon>
        <taxon>Lepidoptera</taxon>
        <taxon>Glossata</taxon>
        <taxon>Ditrysia</taxon>
        <taxon>Noctuoidea</taxon>
        <taxon>Noctuidae</taxon>
        <taxon>Heliothinae</taxon>
        <taxon>Helicoverpa</taxon>
    </lineage>
</organism>
<dbReference type="PANTHER" id="PTHR47510">
    <property type="entry name" value="REVERSE TRANSCRIPTASE DOMAIN-CONTAINING PROTEIN"/>
    <property type="match status" value="1"/>
</dbReference>
<dbReference type="EMBL" id="KZ150479">
    <property type="protein sequence ID" value="PZC70731.1"/>
    <property type="molecule type" value="Genomic_DNA"/>
</dbReference>
<dbReference type="AlphaFoldDB" id="A0A2W1B5V1"/>
<evidence type="ECO:0000313" key="3">
    <source>
        <dbReference type="Proteomes" id="UP000249218"/>
    </source>
</evidence>
<accession>A0A2W1B5V1</accession>
<dbReference type="InterPro" id="IPR036691">
    <property type="entry name" value="Endo/exonu/phosph_ase_sf"/>
</dbReference>
<name>A0A2W1B5V1_HELAM</name>
<sequence length="391" mass="44628">VDYFLKITSRYKCILGGSFNGWDPAWGSSRSNPRGNDLMELVHTNDMYICNTGDTSTFETVTHGRDRSSIIDVTLASGQAFDMVGEWRVNLECCTTSQHDAIEFHINTEKPTSPGTGNVSTFMFNTDKADWAAFKDAMLQEVALSDILDSDISTLDKKQLEALISRITSLIRDCCKETMPIRSGKAKQKPPWWSDTLKRLKGEVISLHRQIHSAKLSGQPLDALLEEQVIKKKHYSDEMKRASTESFRKFCELQTRENVWSLTNRLLKETAPRRPLTTLKIGDRYTADAEETANALLKHFYPDDSPDQTPEQRQLRTHYKNYSTNTPDDLPFTEEEVLEQLNSISPRKAPGLDSLTSDICLHFTKIYPRLMTDILNRCLSLRYFPGAWRPM</sequence>
<gene>
    <name evidence="2" type="primary">HaOG214996</name>
    <name evidence="2" type="ORF">B5X24_HaOG214996</name>
</gene>
<evidence type="ECO:0000313" key="2">
    <source>
        <dbReference type="EMBL" id="PZC70731.1"/>
    </source>
</evidence>
<dbReference type="GO" id="GO:0003824">
    <property type="term" value="F:catalytic activity"/>
    <property type="evidence" value="ECO:0007669"/>
    <property type="project" value="InterPro"/>
</dbReference>
<dbReference type="OrthoDB" id="411871at2759"/>
<dbReference type="Proteomes" id="UP000249218">
    <property type="component" value="Unassembled WGS sequence"/>
</dbReference>
<reference evidence="2 3" key="1">
    <citation type="journal article" date="2017" name="BMC Biol.">
        <title>Genomic innovations, transcriptional plasticity and gene loss underlying the evolution and divergence of two highly polyphagous and invasive Helicoverpa pest species.</title>
        <authorList>
            <person name="Pearce S.L."/>
            <person name="Clarke D.F."/>
            <person name="East P.D."/>
            <person name="Elfekih S."/>
            <person name="Gordon K.H."/>
            <person name="Jermiin L.S."/>
            <person name="McGaughran A."/>
            <person name="Oakeshott J.G."/>
            <person name="Papanikolaou A."/>
            <person name="Perera O.P."/>
            <person name="Rane R.V."/>
            <person name="Richards S."/>
            <person name="Tay W.T."/>
            <person name="Walsh T.K."/>
            <person name="Anderson A."/>
            <person name="Anderson C.J."/>
            <person name="Asgari S."/>
            <person name="Board P.G."/>
            <person name="Bretschneider A."/>
            <person name="Campbell P.M."/>
            <person name="Chertemps T."/>
            <person name="Christeller J.T."/>
            <person name="Coppin C.W."/>
            <person name="Downes S.J."/>
            <person name="Duan G."/>
            <person name="Farnsworth C.A."/>
            <person name="Good R.T."/>
            <person name="Han L.B."/>
            <person name="Han Y.C."/>
            <person name="Hatje K."/>
            <person name="Horne I."/>
            <person name="Huang Y.P."/>
            <person name="Hughes D.S."/>
            <person name="Jacquin-Joly E."/>
            <person name="James W."/>
            <person name="Jhangiani S."/>
            <person name="Kollmar M."/>
            <person name="Kuwar S.S."/>
            <person name="Li S."/>
            <person name="Liu N.Y."/>
            <person name="Maibeche M.T."/>
            <person name="Miller J.R."/>
            <person name="Montagne N."/>
            <person name="Perry T."/>
            <person name="Qu J."/>
            <person name="Song S.V."/>
            <person name="Sutton G.G."/>
            <person name="Vogel H."/>
            <person name="Walenz B.P."/>
            <person name="Xu W."/>
            <person name="Zhang H.J."/>
            <person name="Zou Z."/>
            <person name="Batterham P."/>
            <person name="Edwards O.R."/>
            <person name="Feyereisen R."/>
            <person name="Gibbs R.A."/>
            <person name="Heckel D.G."/>
            <person name="McGrath A."/>
            <person name="Robin C."/>
            <person name="Scherer S.E."/>
            <person name="Worley K.C."/>
            <person name="Wu Y.D."/>
        </authorList>
    </citation>
    <scope>NUCLEOTIDE SEQUENCE [LARGE SCALE GENOMIC DNA]</scope>
    <source>
        <strain evidence="2">Harm_GR_Male_#8</strain>
        <tissue evidence="2">Whole organism</tissue>
    </source>
</reference>
<evidence type="ECO:0000259" key="1">
    <source>
        <dbReference type="Pfam" id="PF14529"/>
    </source>
</evidence>
<dbReference type="InterPro" id="IPR005135">
    <property type="entry name" value="Endo/exonuclease/phosphatase"/>
</dbReference>
<dbReference type="Gene3D" id="3.60.10.10">
    <property type="entry name" value="Endonuclease/exonuclease/phosphatase"/>
    <property type="match status" value="1"/>
</dbReference>
<dbReference type="Pfam" id="PF14529">
    <property type="entry name" value="Exo_endo_phos_2"/>
    <property type="match status" value="1"/>
</dbReference>
<proteinExistence type="predicted"/>
<dbReference type="PANTHER" id="PTHR47510:SF3">
    <property type="entry name" value="ENDO_EXONUCLEASE_PHOSPHATASE DOMAIN-CONTAINING PROTEIN"/>
    <property type="match status" value="1"/>
</dbReference>